<keyword evidence="1" id="KW-0732">Signal</keyword>
<evidence type="ECO:0000256" key="1">
    <source>
        <dbReference type="SAM" id="SignalP"/>
    </source>
</evidence>
<keyword evidence="3" id="KW-1185">Reference proteome</keyword>
<evidence type="ECO:0008006" key="4">
    <source>
        <dbReference type="Google" id="ProtNLM"/>
    </source>
</evidence>
<dbReference type="Proteomes" id="UP001500141">
    <property type="component" value="Unassembled WGS sequence"/>
</dbReference>
<organism evidence="2 3">
    <name type="scientific">Flavobacterium hankyongi</name>
    <dbReference type="NCBI Taxonomy" id="1176532"/>
    <lineage>
        <taxon>Bacteria</taxon>
        <taxon>Pseudomonadati</taxon>
        <taxon>Bacteroidota</taxon>
        <taxon>Flavobacteriia</taxon>
        <taxon>Flavobacteriales</taxon>
        <taxon>Flavobacteriaceae</taxon>
        <taxon>Flavobacterium</taxon>
    </lineage>
</organism>
<accession>A0ABP8ZLJ6</accession>
<comment type="caution">
    <text evidence="2">The sequence shown here is derived from an EMBL/GenBank/DDBJ whole genome shotgun (WGS) entry which is preliminary data.</text>
</comment>
<evidence type="ECO:0000313" key="2">
    <source>
        <dbReference type="EMBL" id="GAA4759799.1"/>
    </source>
</evidence>
<name>A0ABP8ZLJ6_9FLAO</name>
<proteinExistence type="predicted"/>
<feature type="signal peptide" evidence="1">
    <location>
        <begin position="1"/>
        <end position="18"/>
    </location>
</feature>
<sequence>MKNLLALLITLQSLISFAANSTEPTSINPVNQTIVDTIPSKKDDIKKGIAGLNIVNQDSKKFGKLAYIVSDNYVEKKVIIYNNHNQEVFSTTTVGDPIFLRNFEKGIYKIKVVEGEKEQTLSYNID</sequence>
<reference evidence="3" key="1">
    <citation type="journal article" date="2019" name="Int. J. Syst. Evol. Microbiol.">
        <title>The Global Catalogue of Microorganisms (GCM) 10K type strain sequencing project: providing services to taxonomists for standard genome sequencing and annotation.</title>
        <authorList>
            <consortium name="The Broad Institute Genomics Platform"/>
            <consortium name="The Broad Institute Genome Sequencing Center for Infectious Disease"/>
            <person name="Wu L."/>
            <person name="Ma J."/>
        </authorList>
    </citation>
    <scope>NUCLEOTIDE SEQUENCE [LARGE SCALE GENOMIC DNA]</scope>
    <source>
        <strain evidence="3">JCM 18198</strain>
    </source>
</reference>
<protein>
    <recommendedName>
        <fullName evidence="4">Secretion protein</fullName>
    </recommendedName>
</protein>
<dbReference type="RefSeq" id="WP_264544265.1">
    <property type="nucleotide sequence ID" value="NZ_BAABIP010000007.1"/>
</dbReference>
<feature type="chain" id="PRO_5047398540" description="Secretion protein" evidence="1">
    <location>
        <begin position="19"/>
        <end position="126"/>
    </location>
</feature>
<dbReference type="EMBL" id="BAABIP010000007">
    <property type="protein sequence ID" value="GAA4759799.1"/>
    <property type="molecule type" value="Genomic_DNA"/>
</dbReference>
<evidence type="ECO:0000313" key="3">
    <source>
        <dbReference type="Proteomes" id="UP001500141"/>
    </source>
</evidence>
<gene>
    <name evidence="2" type="ORF">GCM10023230_05530</name>
</gene>